<feature type="domain" description="BON" evidence="1">
    <location>
        <begin position="20"/>
        <end position="88"/>
    </location>
</feature>
<evidence type="ECO:0000259" key="1">
    <source>
        <dbReference type="PROSITE" id="PS50914"/>
    </source>
</evidence>
<accession>A0A2A5KV95</accession>
<dbReference type="EMBL" id="NXDM01000010">
    <property type="protein sequence ID" value="PCK80905.1"/>
    <property type="molecule type" value="Genomic_DNA"/>
</dbReference>
<dbReference type="RefSeq" id="WP_009992481.1">
    <property type="nucleotide sequence ID" value="NZ_CP104155.1"/>
</dbReference>
<dbReference type="AlphaFoldDB" id="A0A2A5KV95"/>
<reference evidence="2 3" key="1">
    <citation type="submission" date="2017-09" db="EMBL/GenBank/DDBJ databases">
        <title>Comparative genomics of rhizobia isolated from Phaseolus vulgaris in China.</title>
        <authorList>
            <person name="Tong W."/>
        </authorList>
    </citation>
    <scope>NUCLEOTIDE SEQUENCE [LARGE SCALE GENOMIC DNA]</scope>
    <source>
        <strain evidence="2 3">L101</strain>
    </source>
</reference>
<organism evidence="2 3">
    <name type="scientific">Rhizobium sophoriradicis</name>
    <dbReference type="NCBI Taxonomy" id="1535245"/>
    <lineage>
        <taxon>Bacteria</taxon>
        <taxon>Pseudomonadati</taxon>
        <taxon>Pseudomonadota</taxon>
        <taxon>Alphaproteobacteria</taxon>
        <taxon>Hyphomicrobiales</taxon>
        <taxon>Rhizobiaceae</taxon>
        <taxon>Rhizobium/Agrobacterium group</taxon>
        <taxon>Rhizobium</taxon>
    </lineage>
</organism>
<protein>
    <submittedName>
        <fullName evidence="2">BON domain-containing protein</fullName>
    </submittedName>
</protein>
<proteinExistence type="predicted"/>
<dbReference type="PROSITE" id="PS50914">
    <property type="entry name" value="BON"/>
    <property type="match status" value="1"/>
</dbReference>
<name>A0A2A5KV95_9HYPH</name>
<comment type="caution">
    <text evidence="2">The sequence shown here is derived from an EMBL/GenBank/DDBJ whole genome shotgun (WGS) entry which is preliminary data.</text>
</comment>
<evidence type="ECO:0000313" key="2">
    <source>
        <dbReference type="EMBL" id="PCK80905.1"/>
    </source>
</evidence>
<dbReference type="InterPro" id="IPR007055">
    <property type="entry name" value="BON_dom"/>
</dbReference>
<dbReference type="Proteomes" id="UP000218807">
    <property type="component" value="Unassembled WGS sequence"/>
</dbReference>
<dbReference type="Gene3D" id="3.30.1340.30">
    <property type="match status" value="1"/>
</dbReference>
<keyword evidence="3" id="KW-1185">Reference proteome</keyword>
<dbReference type="Pfam" id="PF04972">
    <property type="entry name" value="BON"/>
    <property type="match status" value="1"/>
</dbReference>
<sequence>MSVDRKHLSVAGRVATRCPDQGDLESAVYSALAHAGDLDPSYIFVTARGRDITLAGWVHLKAEVSRAEEITLRTNGVRKVHNELSPEL</sequence>
<gene>
    <name evidence="2" type="ORF">CPT34_12120</name>
</gene>
<evidence type="ECO:0000313" key="3">
    <source>
        <dbReference type="Proteomes" id="UP000218807"/>
    </source>
</evidence>